<dbReference type="InterPro" id="IPR051532">
    <property type="entry name" value="Ester_Hydrolysis_Enzymes"/>
</dbReference>
<evidence type="ECO:0000259" key="1">
    <source>
        <dbReference type="Pfam" id="PF13472"/>
    </source>
</evidence>
<protein>
    <submittedName>
        <fullName evidence="2">GDSL-type esterase/lipase family protein</fullName>
    </submittedName>
</protein>
<organism evidence="2 3">
    <name type="scientific">Streptomyces thermolineatus</name>
    <dbReference type="NCBI Taxonomy" id="44033"/>
    <lineage>
        <taxon>Bacteria</taxon>
        <taxon>Bacillati</taxon>
        <taxon>Actinomycetota</taxon>
        <taxon>Actinomycetes</taxon>
        <taxon>Kitasatosporales</taxon>
        <taxon>Streptomycetaceae</taxon>
        <taxon>Streptomyces</taxon>
    </lineage>
</organism>
<keyword evidence="3" id="KW-1185">Reference proteome</keyword>
<dbReference type="RefSeq" id="WP_344383266.1">
    <property type="nucleotide sequence ID" value="NZ_BAAATA010000011.1"/>
</dbReference>
<dbReference type="EMBL" id="BAAATA010000011">
    <property type="protein sequence ID" value="GAA2487890.1"/>
    <property type="molecule type" value="Genomic_DNA"/>
</dbReference>
<reference evidence="2 3" key="1">
    <citation type="journal article" date="2019" name="Int. J. Syst. Evol. Microbiol.">
        <title>The Global Catalogue of Microorganisms (GCM) 10K type strain sequencing project: providing services to taxonomists for standard genome sequencing and annotation.</title>
        <authorList>
            <consortium name="The Broad Institute Genomics Platform"/>
            <consortium name="The Broad Institute Genome Sequencing Center for Infectious Disease"/>
            <person name="Wu L."/>
            <person name="Ma J."/>
        </authorList>
    </citation>
    <scope>NUCLEOTIDE SEQUENCE [LARGE SCALE GENOMIC DNA]</scope>
    <source>
        <strain evidence="2 3">JCM 6307</strain>
    </source>
</reference>
<feature type="domain" description="SGNH hydrolase-type esterase" evidence="1">
    <location>
        <begin position="6"/>
        <end position="204"/>
    </location>
</feature>
<evidence type="ECO:0000313" key="2">
    <source>
        <dbReference type="EMBL" id="GAA2487890.1"/>
    </source>
</evidence>
<dbReference type="InterPro" id="IPR013830">
    <property type="entry name" value="SGNH_hydro"/>
</dbReference>
<dbReference type="InterPro" id="IPR036514">
    <property type="entry name" value="SGNH_hydro_sf"/>
</dbReference>
<evidence type="ECO:0000313" key="3">
    <source>
        <dbReference type="Proteomes" id="UP001501358"/>
    </source>
</evidence>
<dbReference type="Gene3D" id="3.40.50.1110">
    <property type="entry name" value="SGNH hydrolase"/>
    <property type="match status" value="1"/>
</dbReference>
<accession>A0ABN3LPB1</accession>
<dbReference type="Pfam" id="PF13472">
    <property type="entry name" value="Lipase_GDSL_2"/>
    <property type="match status" value="1"/>
</dbReference>
<proteinExistence type="predicted"/>
<gene>
    <name evidence="2" type="ORF">GCM10010406_25060</name>
</gene>
<dbReference type="PANTHER" id="PTHR30383">
    <property type="entry name" value="THIOESTERASE 1/PROTEASE 1/LYSOPHOSPHOLIPASE L1"/>
    <property type="match status" value="1"/>
</dbReference>
<dbReference type="SUPFAM" id="SSF52266">
    <property type="entry name" value="SGNH hydrolase"/>
    <property type="match status" value="1"/>
</dbReference>
<comment type="caution">
    <text evidence="2">The sequence shown here is derived from an EMBL/GenBank/DDBJ whole genome shotgun (WGS) entry which is preliminary data.</text>
</comment>
<name>A0ABN3LPB1_9ACTN</name>
<dbReference type="Proteomes" id="UP001501358">
    <property type="component" value="Unassembled WGS sequence"/>
</dbReference>
<sequence>MLRLMFVGDSMTVGSAGDITWRYRMWQHLRGTVGGPFRFVGSRTALYDRATDAATSHDYGAPDFPASARRHFAGWGEGWYHMAPAIGAEVARHRPDVLLVSLGLIDLGFYTLPGQTAQNVRATLLAARAANPSVHAVLLPVVPNIRAGFDAQFAEQCAELNALTAEAVAELDTPDSPLLLTDPPADWDPRLDTYDGTHPNASGEHRIAGTFADAVHRAWGIGGPYRHPRDSS</sequence>